<name>B6W7T3_9FIRM</name>
<feature type="compositionally biased region" description="Basic and acidic residues" evidence="1">
    <location>
        <begin position="7"/>
        <end position="20"/>
    </location>
</feature>
<sequence length="76" mass="8792">MNLLEKFGFKDRSRNNRDQSIESGNEDYLLVYPKSVEDEVNRTISSLGFIDKDIPDGKSIDEIKKNMKIISLNLKK</sequence>
<evidence type="ECO:0000313" key="2">
    <source>
        <dbReference type="EMBL" id="EEB36332.1"/>
    </source>
</evidence>
<dbReference type="eggNOG" id="COG1269">
    <property type="taxonomic scope" value="Bacteria"/>
</dbReference>
<dbReference type="AlphaFoldDB" id="B6W7T3"/>
<protein>
    <submittedName>
        <fullName evidence="2">Uncharacterized protein</fullName>
    </submittedName>
</protein>
<gene>
    <name evidence="2" type="ORF">ANHYDRO_00632</name>
</gene>
<accession>B6W7T3</accession>
<dbReference type="EMBL" id="ABXA01000019">
    <property type="protein sequence ID" value="EEB36332.1"/>
    <property type="molecule type" value="Genomic_DNA"/>
</dbReference>
<reference evidence="2 3" key="1">
    <citation type="submission" date="2008-09" db="EMBL/GenBank/DDBJ databases">
        <authorList>
            <person name="Fulton L."/>
            <person name="Clifton S."/>
            <person name="Fulton B."/>
            <person name="Xu J."/>
            <person name="Minx P."/>
            <person name="Pepin K.H."/>
            <person name="Johnson M."/>
            <person name="Thiruvilangam P."/>
            <person name="Bhonagiri V."/>
            <person name="Nash W.E."/>
            <person name="Mardis E.R."/>
            <person name="Wilson R.K."/>
        </authorList>
    </citation>
    <scope>NUCLEOTIDE SEQUENCE [LARGE SCALE GENOMIC DNA]</scope>
    <source>
        <strain evidence="2 3">DSM 7454</strain>
    </source>
</reference>
<comment type="caution">
    <text evidence="2">The sequence shown here is derived from an EMBL/GenBank/DDBJ whole genome shotgun (WGS) entry which is preliminary data.</text>
</comment>
<reference evidence="2 3" key="2">
    <citation type="submission" date="2008-10" db="EMBL/GenBank/DDBJ databases">
        <title>Draft genome sequence of Anaerococcus hydrogenalis (DSM 7454).</title>
        <authorList>
            <person name="Sudarsanam P."/>
            <person name="Ley R."/>
            <person name="Guruge J."/>
            <person name="Turnbaugh P.J."/>
            <person name="Mahowald M."/>
            <person name="Liep D."/>
            <person name="Gordon J."/>
        </authorList>
    </citation>
    <scope>NUCLEOTIDE SEQUENCE [LARGE SCALE GENOMIC DNA]</scope>
    <source>
        <strain evidence="2 3">DSM 7454</strain>
    </source>
</reference>
<evidence type="ECO:0000256" key="1">
    <source>
        <dbReference type="SAM" id="MobiDB-lite"/>
    </source>
</evidence>
<evidence type="ECO:0000313" key="3">
    <source>
        <dbReference type="Proteomes" id="UP000005451"/>
    </source>
</evidence>
<feature type="region of interest" description="Disordered" evidence="1">
    <location>
        <begin position="1"/>
        <end position="20"/>
    </location>
</feature>
<dbReference type="STRING" id="561177.ANHYDRO_00632"/>
<dbReference type="Proteomes" id="UP000005451">
    <property type="component" value="Unassembled WGS sequence"/>
</dbReference>
<organism evidence="2 3">
    <name type="scientific">Anaerococcus hydrogenalis DSM 7454</name>
    <dbReference type="NCBI Taxonomy" id="561177"/>
    <lineage>
        <taxon>Bacteria</taxon>
        <taxon>Bacillati</taxon>
        <taxon>Bacillota</taxon>
        <taxon>Tissierellia</taxon>
        <taxon>Tissierellales</taxon>
        <taxon>Peptoniphilaceae</taxon>
        <taxon>Anaerococcus</taxon>
    </lineage>
</organism>
<proteinExistence type="predicted"/>